<accession>A0A183TGF4</accession>
<evidence type="ECO:0000313" key="1">
    <source>
        <dbReference type="EMBL" id="VDM01938.1"/>
    </source>
</evidence>
<name>A0A183TGF4_SCHSO</name>
<dbReference type="EMBL" id="UYSU01040062">
    <property type="protein sequence ID" value="VDM01938.1"/>
    <property type="molecule type" value="Genomic_DNA"/>
</dbReference>
<gene>
    <name evidence="1" type="ORF">SSLN_LOCUS15552</name>
</gene>
<proteinExistence type="predicted"/>
<reference evidence="1 2" key="2">
    <citation type="submission" date="2018-11" db="EMBL/GenBank/DDBJ databases">
        <authorList>
            <consortium name="Pathogen Informatics"/>
        </authorList>
    </citation>
    <scope>NUCLEOTIDE SEQUENCE [LARGE SCALE GENOMIC DNA]</scope>
    <source>
        <strain evidence="1 2">NST_G2</strain>
    </source>
</reference>
<protein>
    <submittedName>
        <fullName evidence="1 3">Uncharacterized protein</fullName>
    </submittedName>
</protein>
<dbReference type="AlphaFoldDB" id="A0A183TGF4"/>
<organism evidence="3">
    <name type="scientific">Schistocephalus solidus</name>
    <name type="common">Tapeworm</name>
    <dbReference type="NCBI Taxonomy" id="70667"/>
    <lineage>
        <taxon>Eukaryota</taxon>
        <taxon>Metazoa</taxon>
        <taxon>Spiralia</taxon>
        <taxon>Lophotrochozoa</taxon>
        <taxon>Platyhelminthes</taxon>
        <taxon>Cestoda</taxon>
        <taxon>Eucestoda</taxon>
        <taxon>Diphyllobothriidea</taxon>
        <taxon>Diphyllobothriidae</taxon>
        <taxon>Schistocephalus</taxon>
    </lineage>
</organism>
<dbReference type="Proteomes" id="UP000275846">
    <property type="component" value="Unassembled WGS sequence"/>
</dbReference>
<dbReference type="WBParaSite" id="SSLN_0001614301-mRNA-1">
    <property type="protein sequence ID" value="SSLN_0001614301-mRNA-1"/>
    <property type="gene ID" value="SSLN_0001614301"/>
</dbReference>
<evidence type="ECO:0000313" key="2">
    <source>
        <dbReference type="Proteomes" id="UP000275846"/>
    </source>
</evidence>
<keyword evidence="2" id="KW-1185">Reference proteome</keyword>
<reference evidence="3" key="1">
    <citation type="submission" date="2016-06" db="UniProtKB">
        <authorList>
            <consortium name="WormBaseParasite"/>
        </authorList>
    </citation>
    <scope>IDENTIFICATION</scope>
</reference>
<evidence type="ECO:0000313" key="3">
    <source>
        <dbReference type="WBParaSite" id="SSLN_0001614301-mRNA-1"/>
    </source>
</evidence>
<sequence>MIEKDTGEDLPGNVEQRDAFLVITDLPVPLPLVEIDEGRVFEIRRNLSLVSHLLEECCEFCHQPGPTVLVDFC</sequence>